<dbReference type="Proteomes" id="UP001470288">
    <property type="component" value="Unassembled WGS sequence"/>
</dbReference>
<evidence type="ECO:0000259" key="2">
    <source>
        <dbReference type="Pfam" id="PF01464"/>
    </source>
</evidence>
<dbReference type="InterPro" id="IPR000189">
    <property type="entry name" value="Transglyc_AS"/>
</dbReference>
<evidence type="ECO:0000256" key="1">
    <source>
        <dbReference type="ARBA" id="ARBA00007734"/>
    </source>
</evidence>
<sequence length="209" mass="22186">MDYILQNMQYRYMENVIQQINRGAVQNVTKPSLSGTGFAHIFQQTQMAESGISAGDLDAIFEEASRTYGVPADLLKAVGKKESNYDPYAQSGAGAQGVMQLMPATAQSLGVTDPFDARSNIMGGAKYLSDLLARYDGNVNLALAAYNAGSGNVEKYGGVPPFQETQNYISRVKEYMGDAGNLLTGGSGSVRNVSGKTGVNLCPLCGEGK</sequence>
<dbReference type="PROSITE" id="PS00922">
    <property type="entry name" value="TRANSGLYCOSYLASE"/>
    <property type="match status" value="1"/>
</dbReference>
<comment type="similarity">
    <text evidence="1">Belongs to the transglycosylase Slt family.</text>
</comment>
<reference evidence="3 4" key="1">
    <citation type="submission" date="2024-03" db="EMBL/GenBank/DDBJ databases">
        <title>Human intestinal bacterial collection.</title>
        <authorList>
            <person name="Pauvert C."/>
            <person name="Hitch T.C.A."/>
            <person name="Clavel T."/>
        </authorList>
    </citation>
    <scope>NUCLEOTIDE SEQUENCE [LARGE SCALE GENOMIC DNA]</scope>
    <source>
        <strain evidence="3 4">CLA-AA-H78B</strain>
    </source>
</reference>
<dbReference type="GO" id="GO:0016829">
    <property type="term" value="F:lyase activity"/>
    <property type="evidence" value="ECO:0007669"/>
    <property type="project" value="UniProtKB-KW"/>
</dbReference>
<accession>A0ABV1I2U7</accession>
<proteinExistence type="inferred from homology"/>
<dbReference type="InterPro" id="IPR023346">
    <property type="entry name" value="Lysozyme-like_dom_sf"/>
</dbReference>
<comment type="caution">
    <text evidence="3">The sequence shown here is derived from an EMBL/GenBank/DDBJ whole genome shotgun (WGS) entry which is preliminary data.</text>
</comment>
<dbReference type="SUPFAM" id="SSF53955">
    <property type="entry name" value="Lysozyme-like"/>
    <property type="match status" value="1"/>
</dbReference>
<organism evidence="3 4">
    <name type="scientific">Hominiventricola aquisgranensis</name>
    <dbReference type="NCBI Taxonomy" id="3133164"/>
    <lineage>
        <taxon>Bacteria</taxon>
        <taxon>Bacillati</taxon>
        <taxon>Bacillota</taxon>
        <taxon>Clostridia</taxon>
        <taxon>Lachnospirales</taxon>
        <taxon>Lachnospiraceae</taxon>
        <taxon>Hominiventricola</taxon>
    </lineage>
</organism>
<gene>
    <name evidence="3" type="ORF">WMO62_08815</name>
</gene>
<dbReference type="EC" id="4.2.2.n1" evidence="3"/>
<evidence type="ECO:0000313" key="4">
    <source>
        <dbReference type="Proteomes" id="UP001470288"/>
    </source>
</evidence>
<name>A0ABV1I2U7_9FIRM</name>
<feature type="domain" description="Transglycosylase SLT" evidence="2">
    <location>
        <begin position="61"/>
        <end position="168"/>
    </location>
</feature>
<keyword evidence="3" id="KW-0456">Lyase</keyword>
<dbReference type="Pfam" id="PF01464">
    <property type="entry name" value="SLT"/>
    <property type="match status" value="1"/>
</dbReference>
<dbReference type="EMBL" id="JBBMFC010000013">
    <property type="protein sequence ID" value="MEQ2578939.1"/>
    <property type="molecule type" value="Genomic_DNA"/>
</dbReference>
<dbReference type="RefSeq" id="WP_349144461.1">
    <property type="nucleotide sequence ID" value="NZ_JBBMFC010000013.1"/>
</dbReference>
<dbReference type="CDD" id="cd00254">
    <property type="entry name" value="LT-like"/>
    <property type="match status" value="1"/>
</dbReference>
<keyword evidence="4" id="KW-1185">Reference proteome</keyword>
<protein>
    <submittedName>
        <fullName evidence="3">Lytic transglycosylase domain-containing protein</fullName>
        <ecNumber evidence="3">4.2.2.n1</ecNumber>
    </submittedName>
</protein>
<evidence type="ECO:0000313" key="3">
    <source>
        <dbReference type="EMBL" id="MEQ2578939.1"/>
    </source>
</evidence>
<dbReference type="PANTHER" id="PTHR37423:SF2">
    <property type="entry name" value="MEMBRANE-BOUND LYTIC MUREIN TRANSGLYCOSYLASE C"/>
    <property type="match status" value="1"/>
</dbReference>
<dbReference type="Gene3D" id="1.10.530.10">
    <property type="match status" value="1"/>
</dbReference>
<feature type="non-terminal residue" evidence="3">
    <location>
        <position position="209"/>
    </location>
</feature>
<dbReference type="PANTHER" id="PTHR37423">
    <property type="entry name" value="SOLUBLE LYTIC MUREIN TRANSGLYCOSYLASE-RELATED"/>
    <property type="match status" value="1"/>
</dbReference>
<dbReference type="InterPro" id="IPR008258">
    <property type="entry name" value="Transglycosylase_SLT_dom_1"/>
</dbReference>